<feature type="coiled-coil region" evidence="9">
    <location>
        <begin position="64"/>
        <end position="136"/>
    </location>
</feature>
<dbReference type="InterPro" id="IPR019310">
    <property type="entry name" value="Efg1"/>
</dbReference>
<evidence type="ECO:0000256" key="6">
    <source>
        <dbReference type="ARBA" id="ARBA00022552"/>
    </source>
</evidence>
<evidence type="ECO:0000256" key="3">
    <source>
        <dbReference type="ARBA" id="ARBA00006916"/>
    </source>
</evidence>
<dbReference type="GO" id="GO:0000462">
    <property type="term" value="P:maturation of SSU-rRNA from tricistronic rRNA transcript (SSU-rRNA, 5.8S rRNA, LSU-rRNA)"/>
    <property type="evidence" value="ECO:0007669"/>
    <property type="project" value="TreeGrafter"/>
</dbReference>
<sequence length="263" mass="30245">MATKRQAPDDHGVHPKRPRYNKNPNKPANLSGKSFKKAHPVNELKTQVRSLKRLLERDLPANVRVEKERALQTVTKELEDAEKAKKKSEIIARWHKVRFFDRQKAERRLKKARKALEEAAEADAELQKQVEDCEVDVNYAMYYPLELDYVPLFPSKRKKDGEETEIAGTDDKAVAREGDQEMWESVKKCMAEGTLQDLREGRLRAPGGEADQEESEPEISAKRNPGKQIRKNGRSKLQQSRKEDSDREDDSEDETGRGFFGDD</sequence>
<reference evidence="11 12" key="1">
    <citation type="submission" date="2015-07" db="EMBL/GenBank/DDBJ databases">
        <title>Comparative genomics of the Sigatoka disease complex on banana suggests a link between parallel evolutionary changes in Pseudocercospora fijiensis and Pseudocercospora eumusae and increased virulence on the banana host.</title>
        <authorList>
            <person name="Chang T.-C."/>
            <person name="Salvucci A."/>
            <person name="Crous P.W."/>
            <person name="Stergiopoulos I."/>
        </authorList>
    </citation>
    <scope>NUCLEOTIDE SEQUENCE [LARGE SCALE GENOMIC DNA]</scope>
    <source>
        <strain evidence="11 12">CBS 114824</strain>
    </source>
</reference>
<dbReference type="InterPro" id="IPR050786">
    <property type="entry name" value="EFG1_rRNA-proc"/>
</dbReference>
<comment type="function">
    <text evidence="1">Involved in rRNA processing.</text>
</comment>
<dbReference type="EMBL" id="LFZN01000041">
    <property type="protein sequence ID" value="KXT02524.1"/>
    <property type="molecule type" value="Genomic_DNA"/>
</dbReference>
<dbReference type="PANTHER" id="PTHR33911:SF1">
    <property type="entry name" value="RRNA-PROCESSING PROTEIN EFG1"/>
    <property type="match status" value="1"/>
</dbReference>
<dbReference type="Proteomes" id="UP000070133">
    <property type="component" value="Unassembled WGS sequence"/>
</dbReference>
<comment type="subcellular location">
    <subcellularLocation>
        <location evidence="2">Nucleus</location>
        <location evidence="2">Nucleolus</location>
    </subcellularLocation>
</comment>
<evidence type="ECO:0000256" key="10">
    <source>
        <dbReference type="SAM" id="MobiDB-lite"/>
    </source>
</evidence>
<protein>
    <recommendedName>
        <fullName evidence="4">rRNA-processing protein EFG1</fullName>
    </recommendedName>
    <alternativeName>
        <fullName evidence="5">rRNA-processing protein efg1</fullName>
    </alternativeName>
</protein>
<feature type="compositionally biased region" description="Basic residues" evidence="10">
    <location>
        <begin position="224"/>
        <end position="234"/>
    </location>
</feature>
<dbReference type="GO" id="GO:0030688">
    <property type="term" value="C:preribosome, small subunit precursor"/>
    <property type="evidence" value="ECO:0007669"/>
    <property type="project" value="TreeGrafter"/>
</dbReference>
<keyword evidence="8" id="KW-0539">Nucleus</keyword>
<feature type="compositionally biased region" description="Basic and acidic residues" evidence="10">
    <location>
        <begin position="169"/>
        <end position="182"/>
    </location>
</feature>
<evidence type="ECO:0000256" key="8">
    <source>
        <dbReference type="ARBA" id="ARBA00023242"/>
    </source>
</evidence>
<dbReference type="OrthoDB" id="47732at2759"/>
<evidence type="ECO:0000256" key="5">
    <source>
        <dbReference type="ARBA" id="ARBA00019827"/>
    </source>
</evidence>
<proteinExistence type="inferred from homology"/>
<feature type="compositionally biased region" description="Polar residues" evidence="10">
    <location>
        <begin position="22"/>
        <end position="32"/>
    </location>
</feature>
<accession>A0A139HJ49</accession>
<dbReference type="AlphaFoldDB" id="A0A139HJ49"/>
<feature type="compositionally biased region" description="Basic and acidic residues" evidence="10">
    <location>
        <begin position="1"/>
        <end position="13"/>
    </location>
</feature>
<feature type="region of interest" description="Disordered" evidence="10">
    <location>
        <begin position="1"/>
        <end position="43"/>
    </location>
</feature>
<evidence type="ECO:0000256" key="7">
    <source>
        <dbReference type="ARBA" id="ARBA00023054"/>
    </source>
</evidence>
<evidence type="ECO:0000256" key="4">
    <source>
        <dbReference type="ARBA" id="ARBA00018689"/>
    </source>
</evidence>
<comment type="caution">
    <text evidence="11">The sequence shown here is derived from an EMBL/GenBank/DDBJ whole genome shotgun (WGS) entry which is preliminary data.</text>
</comment>
<keyword evidence="7 9" id="KW-0175">Coiled coil</keyword>
<dbReference type="PANTHER" id="PTHR33911">
    <property type="entry name" value="RRNA-PROCESSING PROTEIN EFG1"/>
    <property type="match status" value="1"/>
</dbReference>
<dbReference type="Pfam" id="PF10153">
    <property type="entry name" value="Efg1"/>
    <property type="match status" value="1"/>
</dbReference>
<evidence type="ECO:0000256" key="2">
    <source>
        <dbReference type="ARBA" id="ARBA00004604"/>
    </source>
</evidence>
<evidence type="ECO:0000256" key="1">
    <source>
        <dbReference type="ARBA" id="ARBA00002773"/>
    </source>
</evidence>
<keyword evidence="6" id="KW-0698">rRNA processing</keyword>
<dbReference type="GO" id="GO:0005730">
    <property type="term" value="C:nucleolus"/>
    <property type="evidence" value="ECO:0007669"/>
    <property type="project" value="UniProtKB-SubCell"/>
</dbReference>
<evidence type="ECO:0000256" key="9">
    <source>
        <dbReference type="SAM" id="Coils"/>
    </source>
</evidence>
<feature type="region of interest" description="Disordered" evidence="10">
    <location>
        <begin position="158"/>
        <end position="182"/>
    </location>
</feature>
<evidence type="ECO:0000313" key="11">
    <source>
        <dbReference type="EMBL" id="KXT02524.1"/>
    </source>
</evidence>
<dbReference type="STRING" id="321146.A0A139HJ49"/>
<organism evidence="11 12">
    <name type="scientific">Pseudocercospora eumusae</name>
    <dbReference type="NCBI Taxonomy" id="321146"/>
    <lineage>
        <taxon>Eukaryota</taxon>
        <taxon>Fungi</taxon>
        <taxon>Dikarya</taxon>
        <taxon>Ascomycota</taxon>
        <taxon>Pezizomycotina</taxon>
        <taxon>Dothideomycetes</taxon>
        <taxon>Dothideomycetidae</taxon>
        <taxon>Mycosphaerellales</taxon>
        <taxon>Mycosphaerellaceae</taxon>
        <taxon>Pseudocercospora</taxon>
    </lineage>
</organism>
<evidence type="ECO:0000313" key="12">
    <source>
        <dbReference type="Proteomes" id="UP000070133"/>
    </source>
</evidence>
<gene>
    <name evidence="11" type="ORF">AC578_4176</name>
</gene>
<feature type="region of interest" description="Disordered" evidence="10">
    <location>
        <begin position="194"/>
        <end position="263"/>
    </location>
</feature>
<comment type="similarity">
    <text evidence="3">Belongs to the EFG1 family.</text>
</comment>
<name>A0A139HJ49_9PEZI</name>
<keyword evidence="12" id="KW-1185">Reference proteome</keyword>